<feature type="compositionally biased region" description="Basic and acidic residues" evidence="1">
    <location>
        <begin position="167"/>
        <end position="203"/>
    </location>
</feature>
<dbReference type="Proteomes" id="UP000327493">
    <property type="component" value="Chromosome 22"/>
</dbReference>
<dbReference type="EMBL" id="VOFY01000022">
    <property type="protein sequence ID" value="KAA8580485.1"/>
    <property type="molecule type" value="Genomic_DNA"/>
</dbReference>
<feature type="region of interest" description="Disordered" evidence="1">
    <location>
        <begin position="162"/>
        <end position="205"/>
    </location>
</feature>
<keyword evidence="3" id="KW-1185">Reference proteome</keyword>
<evidence type="ECO:0000313" key="3">
    <source>
        <dbReference type="Proteomes" id="UP000327493"/>
    </source>
</evidence>
<organism evidence="2 3">
    <name type="scientific">Etheostoma spectabile</name>
    <name type="common">orangethroat darter</name>
    <dbReference type="NCBI Taxonomy" id="54343"/>
    <lineage>
        <taxon>Eukaryota</taxon>
        <taxon>Metazoa</taxon>
        <taxon>Chordata</taxon>
        <taxon>Craniata</taxon>
        <taxon>Vertebrata</taxon>
        <taxon>Euteleostomi</taxon>
        <taxon>Actinopterygii</taxon>
        <taxon>Neopterygii</taxon>
        <taxon>Teleostei</taxon>
        <taxon>Neoteleostei</taxon>
        <taxon>Acanthomorphata</taxon>
        <taxon>Eupercaria</taxon>
        <taxon>Perciformes</taxon>
        <taxon>Percoidei</taxon>
        <taxon>Percidae</taxon>
        <taxon>Etheostomatinae</taxon>
        <taxon>Etheostoma</taxon>
    </lineage>
</organism>
<feature type="region of interest" description="Disordered" evidence="1">
    <location>
        <begin position="218"/>
        <end position="247"/>
    </location>
</feature>
<reference evidence="2 3" key="1">
    <citation type="submission" date="2019-08" db="EMBL/GenBank/DDBJ databases">
        <title>A chromosome-level genome assembly, high-density linkage maps, and genome scans reveal the genomic architecture of hybrid incompatibilities underlying speciation via character displacement in darters (Percidae: Etheostominae).</title>
        <authorList>
            <person name="Moran R.L."/>
            <person name="Catchen J.M."/>
            <person name="Fuller R.C."/>
        </authorList>
    </citation>
    <scope>NUCLEOTIDE SEQUENCE [LARGE SCALE GENOMIC DNA]</scope>
    <source>
        <strain evidence="2">EspeVRDwgs_2016</strain>
        <tissue evidence="2">Muscle</tissue>
    </source>
</reference>
<name>A0A5J5CHK6_9PERO</name>
<evidence type="ECO:0000256" key="1">
    <source>
        <dbReference type="SAM" id="MobiDB-lite"/>
    </source>
</evidence>
<protein>
    <submittedName>
        <fullName evidence="2">Uncharacterized protein</fullName>
    </submittedName>
</protein>
<sequence length="416" mass="45783">MLPCHYSVVPPARVLHVRHSGARLLAACLSGPADSLSSTTDAPGLWSRSSYGTESLENDVDERAAGGGVSCSFRTVCGVSGRLRGLWVALIALVPLRPQQAVDNDTSLVQSLISGQHQTIQRLRCQELGRIKIHPWWRYTEEDSRSSGRLLEQLVNYASPLPATSHQRGERLSLLQRGERGSVERGGRDHNPGTTQKEEERGSSRGGRIIQSLHHVPPSLLVPFTPSPAPSKPSTFLPPFASKPPQVGLKAKTTLVLHRYADVFESMLYRQKGEGGENESESRGEREKETAKARERDREREREREDGNRKRGKNDSENQRALRLSLIADAGGNDSWKDMVQKVEKCCLTYSILLSPPLHVAATQLGAASHVICVHVDAWSVPTLPFCSTLTFSHSLQEPGFCITPALTSDPSQIKE</sequence>
<feature type="region of interest" description="Disordered" evidence="1">
    <location>
        <begin position="271"/>
        <end position="318"/>
    </location>
</feature>
<comment type="caution">
    <text evidence="2">The sequence shown here is derived from an EMBL/GenBank/DDBJ whole genome shotgun (WGS) entry which is preliminary data.</text>
</comment>
<dbReference type="AlphaFoldDB" id="A0A5J5CHK6"/>
<evidence type="ECO:0000313" key="2">
    <source>
        <dbReference type="EMBL" id="KAA8580485.1"/>
    </source>
</evidence>
<proteinExistence type="predicted"/>
<feature type="non-terminal residue" evidence="2">
    <location>
        <position position="416"/>
    </location>
</feature>
<accession>A0A5J5CHK6</accession>
<gene>
    <name evidence="2" type="ORF">FQN60_013443</name>
</gene>